<reference evidence="13 14" key="1">
    <citation type="submission" date="2018-06" db="EMBL/GenBank/DDBJ databases">
        <authorList>
            <person name="Strepis N."/>
        </authorList>
    </citation>
    <scope>NUCLEOTIDE SEQUENCE [LARGE SCALE GENOMIC DNA]</scope>
    <source>
        <strain evidence="13">LUCI</strain>
    </source>
</reference>
<keyword evidence="6 12" id="KW-0812">Transmembrane</keyword>
<dbReference type="PRINTS" id="PR00950">
    <property type="entry name" value="TYPE3IMSPROT"/>
</dbReference>
<evidence type="ECO:0000256" key="9">
    <source>
        <dbReference type="ARBA" id="ARBA00022989"/>
    </source>
</evidence>
<comment type="similarity">
    <text evidence="2 12">Belongs to the type III secretion exporter family.</text>
</comment>
<evidence type="ECO:0000256" key="4">
    <source>
        <dbReference type="ARBA" id="ARBA00022448"/>
    </source>
</evidence>
<evidence type="ECO:0000256" key="12">
    <source>
        <dbReference type="RuleBase" id="RU364091"/>
    </source>
</evidence>
<evidence type="ECO:0000256" key="3">
    <source>
        <dbReference type="ARBA" id="ARBA00021622"/>
    </source>
</evidence>
<dbReference type="InterPro" id="IPR006136">
    <property type="entry name" value="FlhB"/>
</dbReference>
<feature type="transmembrane region" description="Helical" evidence="12">
    <location>
        <begin position="171"/>
        <end position="190"/>
    </location>
</feature>
<evidence type="ECO:0000256" key="2">
    <source>
        <dbReference type="ARBA" id="ARBA00010690"/>
    </source>
</evidence>
<dbReference type="Gene3D" id="6.10.250.2080">
    <property type="match status" value="1"/>
</dbReference>
<protein>
    <recommendedName>
        <fullName evidence="3 12">Flagellar biosynthetic protein FlhB</fullName>
    </recommendedName>
</protein>
<dbReference type="SUPFAM" id="SSF160544">
    <property type="entry name" value="EscU C-terminal domain-like"/>
    <property type="match status" value="1"/>
</dbReference>
<comment type="function">
    <text evidence="12">Required for formation of the rod structure in the basal body of the flagellar apparatus. Together with FliI and FliH, may constitute the export apparatus of flagellin.</text>
</comment>
<evidence type="ECO:0000313" key="13">
    <source>
        <dbReference type="EMBL" id="VBB08079.1"/>
    </source>
</evidence>
<dbReference type="EMBL" id="UPPP01000083">
    <property type="protein sequence ID" value="VBB08079.1"/>
    <property type="molecule type" value="Genomic_DNA"/>
</dbReference>
<dbReference type="InterPro" id="IPR029025">
    <property type="entry name" value="T3SS_substrate_exporter_C"/>
</dbReference>
<evidence type="ECO:0000313" key="14">
    <source>
        <dbReference type="Proteomes" id="UP000277811"/>
    </source>
</evidence>
<dbReference type="OrthoDB" id="9807950at2"/>
<gene>
    <name evidence="12" type="primary">flhB</name>
    <name evidence="13" type="ORF">LUCI_3344</name>
</gene>
<dbReference type="Proteomes" id="UP000277811">
    <property type="component" value="Unassembled WGS sequence"/>
</dbReference>
<evidence type="ECO:0000256" key="1">
    <source>
        <dbReference type="ARBA" id="ARBA00004651"/>
    </source>
</evidence>
<evidence type="ECO:0000256" key="8">
    <source>
        <dbReference type="ARBA" id="ARBA00022927"/>
    </source>
</evidence>
<keyword evidence="9 12" id="KW-1133">Transmembrane helix</keyword>
<dbReference type="Pfam" id="PF01312">
    <property type="entry name" value="Bac_export_2"/>
    <property type="match status" value="1"/>
</dbReference>
<dbReference type="NCBIfam" id="TIGR00328">
    <property type="entry name" value="flhB"/>
    <property type="match status" value="1"/>
</dbReference>
<dbReference type="FunFam" id="3.40.1690.10:FF:000001">
    <property type="entry name" value="Flagellar biosynthetic protein FlhB"/>
    <property type="match status" value="1"/>
</dbReference>
<organism evidence="13 14">
    <name type="scientific">Lucifera butyrica</name>
    <dbReference type="NCBI Taxonomy" id="1351585"/>
    <lineage>
        <taxon>Bacteria</taxon>
        <taxon>Bacillati</taxon>
        <taxon>Bacillota</taxon>
        <taxon>Negativicutes</taxon>
        <taxon>Veillonellales</taxon>
        <taxon>Veillonellaceae</taxon>
        <taxon>Lucifera</taxon>
    </lineage>
</organism>
<dbReference type="AlphaFoldDB" id="A0A498RA97"/>
<dbReference type="GO" id="GO:0005886">
    <property type="term" value="C:plasma membrane"/>
    <property type="evidence" value="ECO:0007669"/>
    <property type="project" value="UniProtKB-SubCell"/>
</dbReference>
<feature type="transmembrane region" description="Helical" evidence="12">
    <location>
        <begin position="106"/>
        <end position="132"/>
    </location>
</feature>
<accession>A0A498RA97</accession>
<dbReference type="PANTHER" id="PTHR30531">
    <property type="entry name" value="FLAGELLAR BIOSYNTHETIC PROTEIN FLHB"/>
    <property type="match status" value="1"/>
</dbReference>
<evidence type="ECO:0000256" key="10">
    <source>
        <dbReference type="ARBA" id="ARBA00023136"/>
    </source>
</evidence>
<dbReference type="PANTHER" id="PTHR30531:SF12">
    <property type="entry name" value="FLAGELLAR BIOSYNTHETIC PROTEIN FLHB"/>
    <property type="match status" value="1"/>
</dbReference>
<evidence type="ECO:0000256" key="5">
    <source>
        <dbReference type="ARBA" id="ARBA00022475"/>
    </source>
</evidence>
<keyword evidence="7 12" id="KW-1005">Bacterial flagellum biogenesis</keyword>
<dbReference type="GO" id="GO:0044780">
    <property type="term" value="P:bacterial-type flagellum assembly"/>
    <property type="evidence" value="ECO:0007669"/>
    <property type="project" value="InterPro"/>
</dbReference>
<keyword evidence="8 12" id="KW-0653">Protein transport</keyword>
<sequence length="379" mass="43174">MACTGMYTIFWQSLHRKKNFQFQGFDLQLFNGEKTEEPTSKRKNEAREKGQVAKSSEINATFIILTAFLVLKIAGGYIYENLTAYMGYMFSQLAVHDFSNEGLQTLFLQFALVFVKAVFPVMITILVIAVAINVLQVGFVFSTEGLMPDLGRINPLNGFQRLFSKRSLVELVKSLFKVLIIGYFIYSFIYKEIGQLAALINFGLRDSLSTMAALTLDLVFQIGAVMIVLSALDYFYQWWENKQSLKMSKEEVKEEFKQTEGNPQIKGKIKERQRALAMRRMMQEVPKADVIVTNPTHFAVALKYEKKMTAPMVIAKGQDFLAVRIKEIGREHRVIVVENKPLARALYASTEVGEVIPAELYQAVAEVLAYVYKLKRRLS</sequence>
<evidence type="ECO:0000256" key="11">
    <source>
        <dbReference type="ARBA" id="ARBA00023225"/>
    </source>
</evidence>
<keyword evidence="11 12" id="KW-1006">Bacterial flagellum protein export</keyword>
<comment type="subcellular location">
    <subcellularLocation>
        <location evidence="1">Cell membrane</location>
        <topology evidence="1">Multi-pass membrane protein</topology>
    </subcellularLocation>
</comment>
<keyword evidence="4 12" id="KW-0813">Transport</keyword>
<dbReference type="RefSeq" id="WP_122628988.1">
    <property type="nucleotide sequence ID" value="NZ_UPPP01000083.1"/>
</dbReference>
<keyword evidence="5 12" id="KW-1003">Cell membrane</keyword>
<evidence type="ECO:0000256" key="6">
    <source>
        <dbReference type="ARBA" id="ARBA00022692"/>
    </source>
</evidence>
<keyword evidence="14" id="KW-1185">Reference proteome</keyword>
<name>A0A498RA97_9FIRM</name>
<evidence type="ECO:0000256" key="7">
    <source>
        <dbReference type="ARBA" id="ARBA00022795"/>
    </source>
</evidence>
<feature type="transmembrane region" description="Helical" evidence="12">
    <location>
        <begin position="210"/>
        <end position="236"/>
    </location>
</feature>
<feature type="transmembrane region" description="Helical" evidence="12">
    <location>
        <begin position="58"/>
        <end position="79"/>
    </location>
</feature>
<dbReference type="InterPro" id="IPR006135">
    <property type="entry name" value="T3SS_substrate_exporter"/>
</dbReference>
<dbReference type="GO" id="GO:0009306">
    <property type="term" value="P:protein secretion"/>
    <property type="evidence" value="ECO:0007669"/>
    <property type="project" value="InterPro"/>
</dbReference>
<keyword evidence="10 12" id="KW-0472">Membrane</keyword>
<dbReference type="Gene3D" id="3.40.1690.10">
    <property type="entry name" value="secretion proteins EscU"/>
    <property type="match status" value="1"/>
</dbReference>
<proteinExistence type="inferred from homology"/>